<dbReference type="Proteomes" id="UP000003597">
    <property type="component" value="Unassembled WGS sequence"/>
</dbReference>
<sequence length="84" mass="9171">MTNNIVMIEKGASRMVLSKKIVSSIALIFSLGFIYFRVSTVYALEHTSNASLLPSTGDAFSVWPIVIGVLLVVLAVVLFIKKKI</sequence>
<protein>
    <submittedName>
        <fullName evidence="8">LPXTG-motif protein cell wall anchor domain protein</fullName>
    </submittedName>
</protein>
<dbReference type="NCBIfam" id="TIGR01167">
    <property type="entry name" value="LPXTG_anchor"/>
    <property type="match status" value="1"/>
</dbReference>
<keyword evidence="6" id="KW-0812">Transmembrane</keyword>
<gene>
    <name evidence="8" type="ORF">HMPREF0557_01420</name>
</gene>
<organism evidence="8 9">
    <name type="scientific">Listeria innocua ATCC 33091</name>
    <dbReference type="NCBI Taxonomy" id="1002366"/>
    <lineage>
        <taxon>Bacteria</taxon>
        <taxon>Bacillati</taxon>
        <taxon>Bacillota</taxon>
        <taxon>Bacilli</taxon>
        <taxon>Bacillales</taxon>
        <taxon>Listeriaceae</taxon>
        <taxon>Listeria</taxon>
    </lineage>
</organism>
<reference evidence="8 9" key="1">
    <citation type="submission" date="2011-08" db="EMBL/GenBank/DDBJ databases">
        <authorList>
            <person name="Weinstock G."/>
            <person name="Sodergren E."/>
            <person name="Clifton S."/>
            <person name="Fulton L."/>
            <person name="Fulton B."/>
            <person name="Courtney L."/>
            <person name="Fronick C."/>
            <person name="Harrison M."/>
            <person name="Strong C."/>
            <person name="Farmer C."/>
            <person name="Delahaunty K."/>
            <person name="Markovic C."/>
            <person name="Hall O."/>
            <person name="Minx P."/>
            <person name="Tomlinson C."/>
            <person name="Mitreva M."/>
            <person name="Hou S."/>
            <person name="Chen J."/>
            <person name="Wollam A."/>
            <person name="Pepin K.H."/>
            <person name="Johnson M."/>
            <person name="Bhonagiri V."/>
            <person name="Zhang X."/>
            <person name="Suruliraj S."/>
            <person name="Warren W."/>
            <person name="Chinwalla A."/>
            <person name="Mardis E.R."/>
            <person name="Wilson R.K."/>
        </authorList>
    </citation>
    <scope>NUCLEOTIDE SEQUENCE [LARGE SCALE GENOMIC DNA]</scope>
    <source>
        <strain evidence="8 9">ATCC 33091</strain>
    </source>
</reference>
<evidence type="ECO:0000259" key="7">
    <source>
        <dbReference type="Pfam" id="PF00746"/>
    </source>
</evidence>
<keyword evidence="4" id="KW-0732">Signal</keyword>
<dbReference type="Pfam" id="PF00746">
    <property type="entry name" value="Gram_pos_anchor"/>
    <property type="match status" value="1"/>
</dbReference>
<keyword evidence="5" id="KW-0572">Peptidoglycan-anchor</keyword>
<keyword evidence="6" id="KW-1133">Transmembrane helix</keyword>
<feature type="transmembrane region" description="Helical" evidence="6">
    <location>
        <begin position="21"/>
        <end position="42"/>
    </location>
</feature>
<comment type="caution">
    <text evidence="8">The sequence shown here is derived from an EMBL/GenBank/DDBJ whole genome shotgun (WGS) entry which is preliminary data.</text>
</comment>
<keyword evidence="6" id="KW-0472">Membrane</keyword>
<evidence type="ECO:0000256" key="6">
    <source>
        <dbReference type="SAM" id="Phobius"/>
    </source>
</evidence>
<name>A0AB72Z9C3_LISIO</name>
<evidence type="ECO:0000256" key="5">
    <source>
        <dbReference type="ARBA" id="ARBA00023088"/>
    </source>
</evidence>
<feature type="transmembrane region" description="Helical" evidence="6">
    <location>
        <begin position="62"/>
        <end position="80"/>
    </location>
</feature>
<evidence type="ECO:0000256" key="2">
    <source>
        <dbReference type="ARBA" id="ARBA00022512"/>
    </source>
</evidence>
<evidence type="ECO:0000313" key="9">
    <source>
        <dbReference type="Proteomes" id="UP000003597"/>
    </source>
</evidence>
<dbReference type="EMBL" id="AGCN01000031">
    <property type="protein sequence ID" value="EHN61412.1"/>
    <property type="molecule type" value="Genomic_DNA"/>
</dbReference>
<evidence type="ECO:0000313" key="8">
    <source>
        <dbReference type="EMBL" id="EHN61412.1"/>
    </source>
</evidence>
<accession>A0AB72Z9C3</accession>
<keyword evidence="2" id="KW-0134">Cell wall</keyword>
<evidence type="ECO:0000256" key="4">
    <source>
        <dbReference type="ARBA" id="ARBA00022729"/>
    </source>
</evidence>
<proteinExistence type="predicted"/>
<evidence type="ECO:0000256" key="1">
    <source>
        <dbReference type="ARBA" id="ARBA00004168"/>
    </source>
</evidence>
<comment type="subcellular location">
    <subcellularLocation>
        <location evidence="1">Secreted</location>
        <location evidence="1">Cell wall</location>
        <topology evidence="1">Peptidoglycan-anchor</topology>
    </subcellularLocation>
</comment>
<evidence type="ECO:0000256" key="3">
    <source>
        <dbReference type="ARBA" id="ARBA00022525"/>
    </source>
</evidence>
<keyword evidence="3" id="KW-0964">Secreted</keyword>
<dbReference type="AlphaFoldDB" id="A0AB72Z9C3"/>
<dbReference type="InterPro" id="IPR019931">
    <property type="entry name" value="LPXTG_anchor"/>
</dbReference>
<feature type="domain" description="Gram-positive cocci surface proteins LPxTG" evidence="7">
    <location>
        <begin position="47"/>
        <end position="83"/>
    </location>
</feature>
<keyword evidence="9" id="KW-1185">Reference proteome</keyword>